<dbReference type="Proteomes" id="UP001341281">
    <property type="component" value="Chromosome 09"/>
</dbReference>
<evidence type="ECO:0000313" key="1">
    <source>
        <dbReference type="EMBL" id="WVZ94562.1"/>
    </source>
</evidence>
<proteinExistence type="predicted"/>
<reference evidence="1 2" key="1">
    <citation type="submission" date="2024-02" db="EMBL/GenBank/DDBJ databases">
        <title>High-quality chromosome-scale genome assembly of Pensacola bahiagrass (Paspalum notatum Flugge var. saurae).</title>
        <authorList>
            <person name="Vega J.M."/>
            <person name="Podio M."/>
            <person name="Orjuela J."/>
            <person name="Siena L.A."/>
            <person name="Pessino S.C."/>
            <person name="Combes M.C."/>
            <person name="Mariac C."/>
            <person name="Albertini E."/>
            <person name="Pupilli F."/>
            <person name="Ortiz J.P.A."/>
            <person name="Leblanc O."/>
        </authorList>
    </citation>
    <scope>NUCLEOTIDE SEQUENCE [LARGE SCALE GENOMIC DNA]</scope>
    <source>
        <strain evidence="1">R1</strain>
        <tissue evidence="1">Leaf</tissue>
    </source>
</reference>
<accession>A0AAQ3UR29</accession>
<keyword evidence="2" id="KW-1185">Reference proteome</keyword>
<dbReference type="AlphaFoldDB" id="A0AAQ3UR29"/>
<sequence length="148" mass="16425">MSLNIEEFRIGTINIRAGFSPWLCRNVGGYAKLLLVLVIDKHVKNWNLQMLEDDDNADGDAVWPEARSVHVGGTEQGLSGMEPVCVGEKSGTMLVLYRSDCDHAYLLDLHSGSTTMVAGWTRSLDYRSAVACEINCLKFFKSRLGVEQ</sequence>
<protein>
    <submittedName>
        <fullName evidence="1">Uncharacterized protein</fullName>
    </submittedName>
</protein>
<dbReference type="EMBL" id="CP144753">
    <property type="protein sequence ID" value="WVZ94562.1"/>
    <property type="molecule type" value="Genomic_DNA"/>
</dbReference>
<gene>
    <name evidence="1" type="ORF">U9M48_040441</name>
</gene>
<organism evidence="1 2">
    <name type="scientific">Paspalum notatum var. saurae</name>
    <dbReference type="NCBI Taxonomy" id="547442"/>
    <lineage>
        <taxon>Eukaryota</taxon>
        <taxon>Viridiplantae</taxon>
        <taxon>Streptophyta</taxon>
        <taxon>Embryophyta</taxon>
        <taxon>Tracheophyta</taxon>
        <taxon>Spermatophyta</taxon>
        <taxon>Magnoliopsida</taxon>
        <taxon>Liliopsida</taxon>
        <taxon>Poales</taxon>
        <taxon>Poaceae</taxon>
        <taxon>PACMAD clade</taxon>
        <taxon>Panicoideae</taxon>
        <taxon>Andropogonodae</taxon>
        <taxon>Paspaleae</taxon>
        <taxon>Paspalinae</taxon>
        <taxon>Paspalum</taxon>
    </lineage>
</organism>
<evidence type="ECO:0000313" key="2">
    <source>
        <dbReference type="Proteomes" id="UP001341281"/>
    </source>
</evidence>
<name>A0AAQ3UR29_PASNO</name>